<organism evidence="1 2">
    <name type="scientific">Chaetomium tenue</name>
    <dbReference type="NCBI Taxonomy" id="1854479"/>
    <lineage>
        <taxon>Eukaryota</taxon>
        <taxon>Fungi</taxon>
        <taxon>Dikarya</taxon>
        <taxon>Ascomycota</taxon>
        <taxon>Pezizomycotina</taxon>
        <taxon>Sordariomycetes</taxon>
        <taxon>Sordariomycetidae</taxon>
        <taxon>Sordariales</taxon>
        <taxon>Chaetomiaceae</taxon>
        <taxon>Chaetomium</taxon>
    </lineage>
</organism>
<comment type="caution">
    <text evidence="1">The sequence shown here is derived from an EMBL/GenBank/DDBJ whole genome shotgun (WGS) entry which is preliminary data.</text>
</comment>
<sequence length="212" mass="21510">MSPQNPRHAYGVALVALLSLIPAAHAQSACGLQGYSSCGTGTQGGSGCCPTDWQCYATECSYTGTSTMSAPPTRTACPGVPAHHLCPQSLGGNCCYNAHACDPDNVSQCILTQTQRVFEGTETSTTVVDGTTQTITSTTLFYPWLTVTPRVTFQATASSEETTAAPETTAPEATTAPTTTEASSSISTGAAGGHAEARIGGVLGGILAGLLV</sequence>
<protein>
    <submittedName>
        <fullName evidence="1">Uncharacterized protein</fullName>
    </submittedName>
</protein>
<name>A0ACB7P0M4_9PEZI</name>
<gene>
    <name evidence="1" type="ORF">F5144DRAFT_605620</name>
</gene>
<dbReference type="EMBL" id="JAGIZQ010000006">
    <property type="protein sequence ID" value="KAH6623095.1"/>
    <property type="molecule type" value="Genomic_DNA"/>
</dbReference>
<dbReference type="Proteomes" id="UP000724584">
    <property type="component" value="Unassembled WGS sequence"/>
</dbReference>
<proteinExistence type="predicted"/>
<reference evidence="1 2" key="1">
    <citation type="journal article" date="2021" name="Nat. Commun.">
        <title>Genetic determinants of endophytism in the Arabidopsis root mycobiome.</title>
        <authorList>
            <person name="Mesny F."/>
            <person name="Miyauchi S."/>
            <person name="Thiergart T."/>
            <person name="Pickel B."/>
            <person name="Atanasova L."/>
            <person name="Karlsson M."/>
            <person name="Huettel B."/>
            <person name="Barry K.W."/>
            <person name="Haridas S."/>
            <person name="Chen C."/>
            <person name="Bauer D."/>
            <person name="Andreopoulos W."/>
            <person name="Pangilinan J."/>
            <person name="LaButti K."/>
            <person name="Riley R."/>
            <person name="Lipzen A."/>
            <person name="Clum A."/>
            <person name="Drula E."/>
            <person name="Henrissat B."/>
            <person name="Kohler A."/>
            <person name="Grigoriev I.V."/>
            <person name="Martin F.M."/>
            <person name="Hacquard S."/>
        </authorList>
    </citation>
    <scope>NUCLEOTIDE SEQUENCE [LARGE SCALE GENOMIC DNA]</scope>
    <source>
        <strain evidence="1 2">MPI-SDFR-AT-0079</strain>
    </source>
</reference>
<accession>A0ACB7P0M4</accession>
<evidence type="ECO:0000313" key="1">
    <source>
        <dbReference type="EMBL" id="KAH6623095.1"/>
    </source>
</evidence>
<keyword evidence="2" id="KW-1185">Reference proteome</keyword>
<evidence type="ECO:0000313" key="2">
    <source>
        <dbReference type="Proteomes" id="UP000724584"/>
    </source>
</evidence>